<gene>
    <name evidence="2" type="ORF">TIFTF001_033815</name>
</gene>
<evidence type="ECO:0000313" key="2">
    <source>
        <dbReference type="EMBL" id="GMN64764.1"/>
    </source>
</evidence>
<dbReference type="Proteomes" id="UP001187192">
    <property type="component" value="Unassembled WGS sequence"/>
</dbReference>
<dbReference type="EMBL" id="BTGU01000193">
    <property type="protein sequence ID" value="GMN64764.1"/>
    <property type="molecule type" value="Genomic_DNA"/>
</dbReference>
<proteinExistence type="predicted"/>
<keyword evidence="3" id="KW-1185">Reference proteome</keyword>
<protein>
    <submittedName>
        <fullName evidence="2">Uncharacterized protein</fullName>
    </submittedName>
</protein>
<evidence type="ECO:0000256" key="1">
    <source>
        <dbReference type="SAM" id="MobiDB-lite"/>
    </source>
</evidence>
<organism evidence="2 3">
    <name type="scientific">Ficus carica</name>
    <name type="common">Common fig</name>
    <dbReference type="NCBI Taxonomy" id="3494"/>
    <lineage>
        <taxon>Eukaryota</taxon>
        <taxon>Viridiplantae</taxon>
        <taxon>Streptophyta</taxon>
        <taxon>Embryophyta</taxon>
        <taxon>Tracheophyta</taxon>
        <taxon>Spermatophyta</taxon>
        <taxon>Magnoliopsida</taxon>
        <taxon>eudicotyledons</taxon>
        <taxon>Gunneridae</taxon>
        <taxon>Pentapetalae</taxon>
        <taxon>rosids</taxon>
        <taxon>fabids</taxon>
        <taxon>Rosales</taxon>
        <taxon>Moraceae</taxon>
        <taxon>Ficeae</taxon>
        <taxon>Ficus</taxon>
    </lineage>
</organism>
<name>A0AA88DZA8_FICCA</name>
<feature type="region of interest" description="Disordered" evidence="1">
    <location>
        <begin position="157"/>
        <end position="197"/>
    </location>
</feature>
<reference evidence="2" key="1">
    <citation type="submission" date="2023-07" db="EMBL/GenBank/DDBJ databases">
        <title>draft genome sequence of fig (Ficus carica).</title>
        <authorList>
            <person name="Takahashi T."/>
            <person name="Nishimura K."/>
        </authorList>
    </citation>
    <scope>NUCLEOTIDE SEQUENCE</scope>
</reference>
<feature type="compositionally biased region" description="Basic and acidic residues" evidence="1">
    <location>
        <begin position="167"/>
        <end position="189"/>
    </location>
</feature>
<sequence>MLKINLNTTYNCTRWSNWCVNNAIGHSRKCGFNCGGRGLGAMCLGISSKVTKHSKSGVSEKPIIPSLHPRSGEDIQEVPDPVFPRVGAGPQNWALQAHDGSSQLGLILDLDPDALPDEEFLNSLGDSPPPTKKSHKPQPEPGWFVISPTAEQLLRKSKQVAGVEQLTDAKQHRDITERVAARPGRETSTSDRSIARH</sequence>
<evidence type="ECO:0000313" key="3">
    <source>
        <dbReference type="Proteomes" id="UP001187192"/>
    </source>
</evidence>
<accession>A0AA88DZA8</accession>
<feature type="region of interest" description="Disordered" evidence="1">
    <location>
        <begin position="117"/>
        <end position="144"/>
    </location>
</feature>
<comment type="caution">
    <text evidence="2">The sequence shown here is derived from an EMBL/GenBank/DDBJ whole genome shotgun (WGS) entry which is preliminary data.</text>
</comment>
<dbReference type="AlphaFoldDB" id="A0AA88DZA8"/>